<sequence length="107" mass="11201">MTPYLWTWVAIVAAGVLAWATKFAGHVVPESWLENPRVHRIAAFVTVALLAALFAVQAFTSGPSVVLDARVAGVAVAAVLLWRRAPFIVVVAAAAAVAAGLRLLGWG</sequence>
<proteinExistence type="predicted"/>
<protein>
    <submittedName>
        <fullName evidence="2">Branched-chain amino acid transporter AzlD</fullName>
    </submittedName>
</protein>
<reference evidence="2" key="1">
    <citation type="submission" date="2021-01" db="EMBL/GenBank/DDBJ databases">
        <title>Whole genome shotgun sequence of Demequina activiva NBRC 110675.</title>
        <authorList>
            <person name="Komaki H."/>
            <person name="Tamura T."/>
        </authorList>
    </citation>
    <scope>NUCLEOTIDE SEQUENCE</scope>
    <source>
        <strain evidence="2">NBRC 110675</strain>
    </source>
</reference>
<dbReference type="AlphaFoldDB" id="A0A919UG99"/>
<evidence type="ECO:0000256" key="1">
    <source>
        <dbReference type="SAM" id="Phobius"/>
    </source>
</evidence>
<dbReference type="EMBL" id="BONR01000002">
    <property type="protein sequence ID" value="GIG54234.1"/>
    <property type="molecule type" value="Genomic_DNA"/>
</dbReference>
<dbReference type="Proteomes" id="UP000652354">
    <property type="component" value="Unassembled WGS sequence"/>
</dbReference>
<feature type="transmembrane region" description="Helical" evidence="1">
    <location>
        <begin position="87"/>
        <end position="105"/>
    </location>
</feature>
<dbReference type="RefSeq" id="WP_239066523.1">
    <property type="nucleotide sequence ID" value="NZ_BONR01000002.1"/>
</dbReference>
<feature type="transmembrane region" description="Helical" evidence="1">
    <location>
        <begin position="65"/>
        <end position="82"/>
    </location>
</feature>
<keyword evidence="1" id="KW-0812">Transmembrane</keyword>
<keyword evidence="1" id="KW-0472">Membrane</keyword>
<feature type="transmembrane region" description="Helical" evidence="1">
    <location>
        <begin position="41"/>
        <end position="59"/>
    </location>
</feature>
<dbReference type="InterPro" id="IPR008407">
    <property type="entry name" value="Brnchd-chn_aa_trnsp_AzlD"/>
</dbReference>
<dbReference type="Pfam" id="PF05437">
    <property type="entry name" value="AzlD"/>
    <property type="match status" value="1"/>
</dbReference>
<evidence type="ECO:0000313" key="2">
    <source>
        <dbReference type="EMBL" id="GIG54234.1"/>
    </source>
</evidence>
<organism evidence="2 3">
    <name type="scientific">Demequina activiva</name>
    <dbReference type="NCBI Taxonomy" id="1582364"/>
    <lineage>
        <taxon>Bacteria</taxon>
        <taxon>Bacillati</taxon>
        <taxon>Actinomycetota</taxon>
        <taxon>Actinomycetes</taxon>
        <taxon>Micrococcales</taxon>
        <taxon>Demequinaceae</taxon>
        <taxon>Demequina</taxon>
    </lineage>
</organism>
<name>A0A919UG99_9MICO</name>
<comment type="caution">
    <text evidence="2">The sequence shown here is derived from an EMBL/GenBank/DDBJ whole genome shotgun (WGS) entry which is preliminary data.</text>
</comment>
<accession>A0A919UG99</accession>
<feature type="transmembrane region" description="Helical" evidence="1">
    <location>
        <begin position="6"/>
        <end position="29"/>
    </location>
</feature>
<evidence type="ECO:0000313" key="3">
    <source>
        <dbReference type="Proteomes" id="UP000652354"/>
    </source>
</evidence>
<gene>
    <name evidence="2" type="ORF">Dac01nite_09860</name>
</gene>
<keyword evidence="3" id="KW-1185">Reference proteome</keyword>
<keyword evidence="1" id="KW-1133">Transmembrane helix</keyword>